<dbReference type="EnsemblFungi" id="PTTG_31187-t43_1">
    <property type="protein sequence ID" value="PTTG_31187-t43_1-p1"/>
    <property type="gene ID" value="PTTG_31187"/>
</dbReference>
<dbReference type="Proteomes" id="UP000005240">
    <property type="component" value="Unassembled WGS sequence"/>
</dbReference>
<evidence type="ECO:0000313" key="6">
    <source>
        <dbReference type="Proteomes" id="UP000005240"/>
    </source>
</evidence>
<accession>A0A180FVN0</accession>
<evidence type="ECO:0000256" key="2">
    <source>
        <dbReference type="SAM" id="SignalP"/>
    </source>
</evidence>
<evidence type="ECO:0000313" key="4">
    <source>
        <dbReference type="EMBL" id="OAV84567.1"/>
    </source>
</evidence>
<evidence type="ECO:0000256" key="1">
    <source>
        <dbReference type="SAM" id="MobiDB-lite"/>
    </source>
</evidence>
<reference evidence="5" key="4">
    <citation type="submission" date="2025-05" db="UniProtKB">
        <authorList>
            <consortium name="EnsemblFungi"/>
        </authorList>
    </citation>
    <scope>IDENTIFICATION</scope>
    <source>
        <strain evidence="5">isolate 1-1 / race 1 (BBBD)</strain>
    </source>
</reference>
<keyword evidence="2" id="KW-0732">Signal</keyword>
<dbReference type="VEuPathDB" id="FungiDB:PTTG_31187"/>
<feature type="non-terminal residue" evidence="4">
    <location>
        <position position="122"/>
    </location>
</feature>
<feature type="signal peptide" evidence="2">
    <location>
        <begin position="1"/>
        <end position="26"/>
    </location>
</feature>
<reference evidence="4" key="1">
    <citation type="submission" date="2009-11" db="EMBL/GenBank/DDBJ databases">
        <authorList>
            <consortium name="The Broad Institute Genome Sequencing Platform"/>
            <person name="Ward D."/>
            <person name="Feldgarden M."/>
            <person name="Earl A."/>
            <person name="Young S.K."/>
            <person name="Zeng Q."/>
            <person name="Koehrsen M."/>
            <person name="Alvarado L."/>
            <person name="Berlin A."/>
            <person name="Bochicchio J."/>
            <person name="Borenstein D."/>
            <person name="Chapman S.B."/>
            <person name="Chen Z."/>
            <person name="Engels R."/>
            <person name="Freedman E."/>
            <person name="Gellesch M."/>
            <person name="Goldberg J."/>
            <person name="Griggs A."/>
            <person name="Gujja S."/>
            <person name="Heilman E."/>
            <person name="Heiman D."/>
            <person name="Hepburn T."/>
            <person name="Howarth C."/>
            <person name="Jen D."/>
            <person name="Larson L."/>
            <person name="Lewis B."/>
            <person name="Mehta T."/>
            <person name="Park D."/>
            <person name="Pearson M."/>
            <person name="Roberts A."/>
            <person name="Saif S."/>
            <person name="Shea T."/>
            <person name="Shenoy N."/>
            <person name="Sisk P."/>
            <person name="Stolte C."/>
            <person name="Sykes S."/>
            <person name="Thomson T."/>
            <person name="Walk T."/>
            <person name="White J."/>
            <person name="Yandava C."/>
            <person name="Izard J."/>
            <person name="Baranova O.V."/>
            <person name="Blanton J.M."/>
            <person name="Tanner A.C."/>
            <person name="Dewhirst F.E."/>
            <person name="Haas B."/>
            <person name="Nusbaum C."/>
            <person name="Birren B."/>
        </authorList>
    </citation>
    <scope>NUCLEOTIDE SEQUENCE [LARGE SCALE GENOMIC DNA]</scope>
    <source>
        <strain evidence="4">1-1 BBBD Race 1</strain>
    </source>
</reference>
<dbReference type="AlphaFoldDB" id="A0A180FVN0"/>
<dbReference type="InterPro" id="IPR005653">
    <property type="entry name" value="OstA-like_N"/>
</dbReference>
<organism evidence="4">
    <name type="scientific">Puccinia triticina (isolate 1-1 / race 1 (BBBD))</name>
    <name type="common">Brown leaf rust fungus</name>
    <dbReference type="NCBI Taxonomy" id="630390"/>
    <lineage>
        <taxon>Eukaryota</taxon>
        <taxon>Fungi</taxon>
        <taxon>Dikarya</taxon>
        <taxon>Basidiomycota</taxon>
        <taxon>Pucciniomycotina</taxon>
        <taxon>Pucciniomycetes</taxon>
        <taxon>Pucciniales</taxon>
        <taxon>Pucciniaceae</taxon>
        <taxon>Puccinia</taxon>
    </lineage>
</organism>
<reference evidence="4" key="2">
    <citation type="submission" date="2016-05" db="EMBL/GenBank/DDBJ databases">
        <title>Comparative analysis highlights variable genome content of wheat rusts and divergence of the mating loci.</title>
        <authorList>
            <person name="Cuomo C.A."/>
            <person name="Bakkeren G."/>
            <person name="Szabo L."/>
            <person name="Khalil H."/>
            <person name="Joly D."/>
            <person name="Goldberg J."/>
            <person name="Young S."/>
            <person name="Zeng Q."/>
            <person name="Fellers J."/>
        </authorList>
    </citation>
    <scope>NUCLEOTIDE SEQUENCE [LARGE SCALE GENOMIC DNA]</scope>
    <source>
        <strain evidence="4">1-1 BBBD Race 1</strain>
    </source>
</reference>
<reference evidence="5 6" key="3">
    <citation type="journal article" date="2017" name="G3 (Bethesda)">
        <title>Comparative analysis highlights variable genome content of wheat rusts and divergence of the mating loci.</title>
        <authorList>
            <person name="Cuomo C.A."/>
            <person name="Bakkeren G."/>
            <person name="Khalil H.B."/>
            <person name="Panwar V."/>
            <person name="Joly D."/>
            <person name="Linning R."/>
            <person name="Sakthikumar S."/>
            <person name="Song X."/>
            <person name="Adiconis X."/>
            <person name="Fan L."/>
            <person name="Goldberg J.M."/>
            <person name="Levin J.Z."/>
            <person name="Young S."/>
            <person name="Zeng Q."/>
            <person name="Anikster Y."/>
            <person name="Bruce M."/>
            <person name="Wang M."/>
            <person name="Yin C."/>
            <person name="McCallum B."/>
            <person name="Szabo L.J."/>
            <person name="Hulbert S."/>
            <person name="Chen X."/>
            <person name="Fellers J.P."/>
        </authorList>
    </citation>
    <scope>NUCLEOTIDE SEQUENCE</scope>
    <source>
        <strain evidence="6">Isolate 1-1 / race 1 (BBBD)</strain>
        <strain evidence="5">isolate 1-1 / race 1 (BBBD)</strain>
    </source>
</reference>
<feature type="chain" id="PRO_5008109443" evidence="2">
    <location>
        <begin position="27"/>
        <end position="122"/>
    </location>
</feature>
<dbReference type="EMBL" id="ADAS02014768">
    <property type="protein sequence ID" value="OAV84567.1"/>
    <property type="molecule type" value="Genomic_DNA"/>
</dbReference>
<feature type="region of interest" description="Disordered" evidence="1">
    <location>
        <begin position="38"/>
        <end position="62"/>
    </location>
</feature>
<evidence type="ECO:0000313" key="5">
    <source>
        <dbReference type="EnsemblFungi" id="PTTG_31187-t43_1-p1"/>
    </source>
</evidence>
<evidence type="ECO:0000259" key="3">
    <source>
        <dbReference type="Pfam" id="PF03968"/>
    </source>
</evidence>
<name>A0A180FVN0_PUCT1</name>
<gene>
    <name evidence="4" type="ORF">PTTG_31187</name>
</gene>
<protein>
    <submittedName>
        <fullName evidence="5">OstA-like_N domain-containing protein</fullName>
    </submittedName>
</protein>
<proteinExistence type="predicted"/>
<feature type="compositionally biased region" description="Basic and acidic residues" evidence="1">
    <location>
        <begin position="53"/>
        <end position="62"/>
    </location>
</feature>
<keyword evidence="6" id="KW-1185">Reference proteome</keyword>
<dbReference type="Pfam" id="PF03968">
    <property type="entry name" value="LptD_N"/>
    <property type="match status" value="1"/>
</dbReference>
<dbReference type="Gene3D" id="2.60.450.10">
    <property type="entry name" value="Lipopolysaccharide (LPS) transport protein A like domain"/>
    <property type="match status" value="1"/>
</dbReference>
<sequence>MPPLMLRWRPLHITIILLGVTPSVWAAEPSLCPSQTLPPIAQSLKPPPASTKAAKEKKPGIDDGAIDIHSDHANVAVNGDADLKGNVVVRQGDREIHADEIQYNSKTNAFKTDSSLEYEDPV</sequence>
<feature type="domain" description="Organic solvent tolerance-like N-terminal" evidence="3">
    <location>
        <begin position="68"/>
        <end position="108"/>
    </location>
</feature>